<feature type="signal peptide" evidence="3">
    <location>
        <begin position="1"/>
        <end position="31"/>
    </location>
</feature>
<gene>
    <name evidence="4" type="ORF">OG327_18695</name>
</gene>
<reference evidence="4" key="1">
    <citation type="submission" date="2022-10" db="EMBL/GenBank/DDBJ databases">
        <title>The complete genomes of actinobacterial strains from the NBC collection.</title>
        <authorList>
            <person name="Joergensen T.S."/>
            <person name="Alvarez Arevalo M."/>
            <person name="Sterndorff E.B."/>
            <person name="Faurdal D."/>
            <person name="Vuksanovic O."/>
            <person name="Mourched A.-S."/>
            <person name="Charusanti P."/>
            <person name="Shaw S."/>
            <person name="Blin K."/>
            <person name="Weber T."/>
        </authorList>
    </citation>
    <scope>NUCLEOTIDE SEQUENCE</scope>
    <source>
        <strain evidence="4">NBC_00049</strain>
    </source>
</reference>
<feature type="transmembrane region" description="Helical" evidence="2">
    <location>
        <begin position="185"/>
        <end position="203"/>
    </location>
</feature>
<feature type="compositionally biased region" description="Pro residues" evidence="1">
    <location>
        <begin position="717"/>
        <end position="733"/>
    </location>
</feature>
<feature type="region of interest" description="Disordered" evidence="1">
    <location>
        <begin position="599"/>
        <end position="741"/>
    </location>
</feature>
<feature type="chain" id="PRO_5043715462" description="TrbL/VirB6 plasmid conjugal transfer protein" evidence="3">
    <location>
        <begin position="32"/>
        <end position="741"/>
    </location>
</feature>
<feature type="transmembrane region" description="Helical" evidence="2">
    <location>
        <begin position="477"/>
        <end position="498"/>
    </location>
</feature>
<feature type="transmembrane region" description="Helical" evidence="2">
    <location>
        <begin position="437"/>
        <end position="456"/>
    </location>
</feature>
<keyword evidence="2" id="KW-0812">Transmembrane</keyword>
<organism evidence="4">
    <name type="scientific">Streptomyces sp. NBC_00049</name>
    <dbReference type="NCBI Taxonomy" id="2903617"/>
    <lineage>
        <taxon>Bacteria</taxon>
        <taxon>Bacillati</taxon>
        <taxon>Actinomycetota</taxon>
        <taxon>Actinomycetes</taxon>
        <taxon>Kitasatosporales</taxon>
        <taxon>Streptomycetaceae</taxon>
        <taxon>Streptomyces</taxon>
    </lineage>
</organism>
<evidence type="ECO:0008006" key="5">
    <source>
        <dbReference type="Google" id="ProtNLM"/>
    </source>
</evidence>
<keyword evidence="3" id="KW-0732">Signal</keyword>
<protein>
    <recommendedName>
        <fullName evidence="5">TrbL/VirB6 plasmid conjugal transfer protein</fullName>
    </recommendedName>
</protein>
<dbReference type="AlphaFoldDB" id="A0AAU2JUN3"/>
<keyword evidence="2" id="KW-0472">Membrane</keyword>
<dbReference type="EMBL" id="CP108264">
    <property type="protein sequence ID" value="WTU75182.1"/>
    <property type="molecule type" value="Genomic_DNA"/>
</dbReference>
<name>A0AAU2JUN3_9ACTN</name>
<feature type="compositionally biased region" description="Pro residues" evidence="1">
    <location>
        <begin position="666"/>
        <end position="690"/>
    </location>
</feature>
<feature type="transmembrane region" description="Helical" evidence="2">
    <location>
        <begin position="504"/>
        <end position="522"/>
    </location>
</feature>
<accession>A0AAU2JUN3</accession>
<evidence type="ECO:0000256" key="1">
    <source>
        <dbReference type="SAM" id="MobiDB-lite"/>
    </source>
</evidence>
<evidence type="ECO:0000256" key="3">
    <source>
        <dbReference type="SAM" id="SignalP"/>
    </source>
</evidence>
<keyword evidence="2" id="KW-1133">Transmembrane helix</keyword>
<evidence type="ECO:0000256" key="2">
    <source>
        <dbReference type="SAM" id="Phobius"/>
    </source>
</evidence>
<evidence type="ECO:0000313" key="4">
    <source>
        <dbReference type="EMBL" id="WTU75182.1"/>
    </source>
</evidence>
<feature type="transmembrane region" description="Helical" evidence="2">
    <location>
        <begin position="412"/>
        <end position="431"/>
    </location>
</feature>
<sequence length="741" mass="79082">MKAAGRAVRVGAFLMFALLALTMAVPNSANAIDFSCSFTGDDNYQMDNPGHIESIMPAVKQWEDKRGKNLNDTTGFYGGPSDMPLAANNYTMYELAGVRGLNWSQTMRGVGDASQDGEGWFEDNEADNCSIMDYVNNGIADTIFDLTKMLTRTAISIKEYASNPSPLSGLYTGRDSAVETLKTKLFIPAVPLMITLTGIWVFGKWRKNEMREAWSGVGWASLTTIAVVVMLTGGNYNKFIDEADSGIAQANSLLSEAVLGGLSGTMPPPCDLPDDARNRGVRVNSCAMYDTLLFRPWALGQFGEPGSNCIFKNDAGGVRADCAPKGSAKCSWGADGSARCADLRVRQLVSQARTNKEIDLKEPLDKYNDDWIPIRYDMAGGKDADHDSDDGDKFIYPVSFEEWAGHNAGDRLAISFYSVFAALIVGLMVIVLSALTLLWHAVTLIMIIMLPLIATLGIHPSQQKLLKGWLETFIHSFVLRAGFGVILTVLLVLYQMILPARISLGMQLLMLLLVTISVVMMLKKLLSGTYSPKIAGAEDGLGVGDMANTVSSKLGAQSQRLAGNAAKGAGRVAGRVTGRAAGNVGRGMDKVVLGGKLQKGGWIAPSNTKRGQRKSQQKAGELQQHSYDQMKAQQAEAAGSGDTATPAPPRRSGRVSGSQAPAPQQGTPPAPQPAPRPAPGPQPAPEPVPRPTGRVSGDGGPAPRAAEPRTPQQSAPPSLPQQPTPPHQPPPPRDGGGRVSR</sequence>
<proteinExistence type="predicted"/>